<proteinExistence type="inferred from homology"/>
<dbReference type="GO" id="GO:0007165">
    <property type="term" value="P:signal transduction"/>
    <property type="evidence" value="ECO:0007669"/>
    <property type="project" value="UniProtKB-KW"/>
</dbReference>
<dbReference type="EMBL" id="JFHC01000001">
    <property type="protein sequence ID" value="KDR44802.1"/>
    <property type="molecule type" value="Genomic_DNA"/>
</dbReference>
<evidence type="ECO:0000256" key="9">
    <source>
        <dbReference type="ARBA" id="ARBA00029447"/>
    </source>
</evidence>
<dbReference type="PANTHER" id="PTHR43531:SF14">
    <property type="entry name" value="METHYL-ACCEPTING CHEMOTAXIS PROTEIN I-RELATED"/>
    <property type="match status" value="1"/>
</dbReference>
<dbReference type="PROSITE" id="PS50111">
    <property type="entry name" value="CHEMOTAXIS_TRANSDUC_2"/>
    <property type="match status" value="1"/>
</dbReference>
<dbReference type="CDD" id="cd11386">
    <property type="entry name" value="MCP_signal"/>
    <property type="match status" value="1"/>
</dbReference>
<evidence type="ECO:0000256" key="1">
    <source>
        <dbReference type="ARBA" id="ARBA00004429"/>
    </source>
</evidence>
<dbReference type="GO" id="GO:0006935">
    <property type="term" value="P:chemotaxis"/>
    <property type="evidence" value="ECO:0007669"/>
    <property type="project" value="InterPro"/>
</dbReference>
<keyword evidence="14" id="KW-1185">Reference proteome</keyword>
<keyword evidence="3" id="KW-0488">Methylation</keyword>
<accession>A0A069PWJ9</accession>
<organism evidence="13 14">
    <name type="scientific">Caballeronia glathei</name>
    <dbReference type="NCBI Taxonomy" id="60547"/>
    <lineage>
        <taxon>Bacteria</taxon>
        <taxon>Pseudomonadati</taxon>
        <taxon>Pseudomonadota</taxon>
        <taxon>Betaproteobacteria</taxon>
        <taxon>Burkholderiales</taxon>
        <taxon>Burkholderiaceae</taxon>
        <taxon>Caballeronia</taxon>
    </lineage>
</organism>
<evidence type="ECO:0000256" key="10">
    <source>
        <dbReference type="PROSITE-ProRule" id="PRU00284"/>
    </source>
</evidence>
<evidence type="ECO:0000256" key="2">
    <source>
        <dbReference type="ARBA" id="ARBA00022475"/>
    </source>
</evidence>
<evidence type="ECO:0000256" key="5">
    <source>
        <dbReference type="ARBA" id="ARBA00022692"/>
    </source>
</evidence>
<dbReference type="SUPFAM" id="SSF58104">
    <property type="entry name" value="Methyl-accepting chemotaxis protein (MCP) signaling domain"/>
    <property type="match status" value="1"/>
</dbReference>
<dbReference type="InterPro" id="IPR003122">
    <property type="entry name" value="Tar_rcpt_lig-bd"/>
</dbReference>
<dbReference type="InterPro" id="IPR051310">
    <property type="entry name" value="MCP_chemotaxis"/>
</dbReference>
<evidence type="ECO:0000256" key="6">
    <source>
        <dbReference type="ARBA" id="ARBA00022989"/>
    </source>
</evidence>
<evidence type="ECO:0000256" key="4">
    <source>
        <dbReference type="ARBA" id="ARBA00022519"/>
    </source>
</evidence>
<dbReference type="GO" id="GO:0004888">
    <property type="term" value="F:transmembrane signaling receptor activity"/>
    <property type="evidence" value="ECO:0007669"/>
    <property type="project" value="InterPro"/>
</dbReference>
<keyword evidence="6 11" id="KW-1133">Transmembrane helix</keyword>
<comment type="subcellular location">
    <subcellularLocation>
        <location evidence="1">Cell inner membrane</location>
        <topology evidence="1">Multi-pass membrane protein</topology>
    </subcellularLocation>
</comment>
<evidence type="ECO:0000256" key="7">
    <source>
        <dbReference type="ARBA" id="ARBA00023136"/>
    </source>
</evidence>
<keyword evidence="4" id="KW-0997">Cell inner membrane</keyword>
<evidence type="ECO:0000313" key="14">
    <source>
        <dbReference type="Proteomes" id="UP000027466"/>
    </source>
</evidence>
<reference evidence="13 14" key="1">
    <citation type="submission" date="2014-03" db="EMBL/GenBank/DDBJ databases">
        <title>Draft Genome Sequences of Four Burkholderia Strains.</title>
        <authorList>
            <person name="Liu X.Y."/>
            <person name="Li C.X."/>
            <person name="Xu J.H."/>
        </authorList>
    </citation>
    <scope>NUCLEOTIDE SEQUENCE [LARGE SCALE GENOMIC DNA]</scope>
    <source>
        <strain evidence="13 14">DSM 50014</strain>
    </source>
</reference>
<keyword evidence="8 10" id="KW-0807">Transducer</keyword>
<dbReference type="GO" id="GO:0005886">
    <property type="term" value="C:plasma membrane"/>
    <property type="evidence" value="ECO:0007669"/>
    <property type="project" value="UniProtKB-SubCell"/>
</dbReference>
<comment type="caution">
    <text evidence="13">The sequence shown here is derived from an EMBL/GenBank/DDBJ whole genome shotgun (WGS) entry which is preliminary data.</text>
</comment>
<keyword evidence="2" id="KW-1003">Cell membrane</keyword>
<dbReference type="SMART" id="SM00283">
    <property type="entry name" value="MA"/>
    <property type="match status" value="1"/>
</dbReference>
<dbReference type="InterPro" id="IPR004089">
    <property type="entry name" value="MCPsignal_dom"/>
</dbReference>
<dbReference type="Pfam" id="PF00015">
    <property type="entry name" value="MCPsignal"/>
    <property type="match status" value="1"/>
</dbReference>
<dbReference type="FunFam" id="1.10.287.950:FF:000001">
    <property type="entry name" value="Methyl-accepting chemotaxis sensory transducer"/>
    <property type="match status" value="1"/>
</dbReference>
<evidence type="ECO:0000313" key="13">
    <source>
        <dbReference type="EMBL" id="KDR44802.1"/>
    </source>
</evidence>
<name>A0A069PWJ9_9BURK</name>
<feature type="transmembrane region" description="Helical" evidence="11">
    <location>
        <begin position="187"/>
        <end position="207"/>
    </location>
</feature>
<dbReference type="Pfam" id="PF02203">
    <property type="entry name" value="TarH"/>
    <property type="match status" value="1"/>
</dbReference>
<dbReference type="Gene3D" id="1.10.287.950">
    <property type="entry name" value="Methyl-accepting chemotaxis protein"/>
    <property type="match status" value="1"/>
</dbReference>
<dbReference type="Proteomes" id="UP000027466">
    <property type="component" value="Unassembled WGS sequence"/>
</dbReference>
<evidence type="ECO:0000256" key="8">
    <source>
        <dbReference type="ARBA" id="ARBA00023224"/>
    </source>
</evidence>
<gene>
    <name evidence="13" type="ORF">BG61_01135</name>
</gene>
<evidence type="ECO:0000256" key="3">
    <source>
        <dbReference type="ARBA" id="ARBA00022481"/>
    </source>
</evidence>
<keyword evidence="5 11" id="KW-0812">Transmembrane</keyword>
<sequence>MPHLTVRSRLLILTGAVAAILAAAGGAGLFGVARSNEALRDMYVGRAKALQNISTIDELITQSHYAISDAVLDPSAQKTQSVLEATRRRVGRIDELLSAYARDLSDDKERKLATRFAADWRTLRDKGFAPTASYLAANNLSEAQWVVTQQIEPTVKAVKSESTELRALQLTAAQQEYDRARELGRKVQWLVCAFILGGIALVGVLCASMARALFRQLGGEPALAAEAVHRVAKGDLQFNVPVAPGDTRSVMYATSVMRARLASVIGDIKSSTETIATATAGINSGNSDLSARTEEHAASIQQTSASMEQLASTVKANADHAQQARTLATSASDKAREGDRAVADAVRRMTGLSARSAQIGEITSVIEGIAFQTNLLALNAAVEAARAGTTGRGFAVVAQEVRALAQRSSQSAREISALLDDVTTEVQSSGKTVKAAGETIVELLGSVTGVAELVDAIATASREQSAGIDQINDAVSQMDRMTQKNAALVQDAAFAAAALEKEAHQLRQSVQVFTV</sequence>
<feature type="domain" description="Methyl-accepting transducer" evidence="12">
    <location>
        <begin position="271"/>
        <end position="500"/>
    </location>
</feature>
<protein>
    <submittedName>
        <fullName evidence="13">Chemotaxis protein</fullName>
    </submittedName>
</protein>
<dbReference type="AlphaFoldDB" id="A0A069PWJ9"/>
<evidence type="ECO:0000259" key="12">
    <source>
        <dbReference type="PROSITE" id="PS50111"/>
    </source>
</evidence>
<keyword evidence="7 11" id="KW-0472">Membrane</keyword>
<dbReference type="PANTHER" id="PTHR43531">
    <property type="entry name" value="PROTEIN ICFG"/>
    <property type="match status" value="1"/>
</dbReference>
<dbReference type="InterPro" id="IPR004090">
    <property type="entry name" value="Chemotax_Me-accpt_rcpt"/>
</dbReference>
<dbReference type="RefSeq" id="WP_035941524.1">
    <property type="nucleotide sequence ID" value="NZ_CADFFX010000003.1"/>
</dbReference>
<comment type="similarity">
    <text evidence="9">Belongs to the methyl-accepting chemotaxis (MCP) protein family.</text>
</comment>
<evidence type="ECO:0000256" key="11">
    <source>
        <dbReference type="SAM" id="Phobius"/>
    </source>
</evidence>
<dbReference type="PRINTS" id="PR00260">
    <property type="entry name" value="CHEMTRNSDUCR"/>
</dbReference>